<evidence type="ECO:0000313" key="5">
    <source>
        <dbReference type="WBParaSite" id="SPAL_0001668900.1"/>
    </source>
</evidence>
<dbReference type="SUPFAM" id="SSF47862">
    <property type="entry name" value="Saposin"/>
    <property type="match status" value="1"/>
</dbReference>
<keyword evidence="2" id="KW-0732">Signal</keyword>
<evidence type="ECO:0000256" key="1">
    <source>
        <dbReference type="ARBA" id="ARBA00023157"/>
    </source>
</evidence>
<evidence type="ECO:0000259" key="3">
    <source>
        <dbReference type="PROSITE" id="PS50015"/>
    </source>
</evidence>
<dbReference type="Gene3D" id="1.10.225.10">
    <property type="entry name" value="Saposin-like"/>
    <property type="match status" value="1"/>
</dbReference>
<dbReference type="InterPro" id="IPR008139">
    <property type="entry name" value="SaposinB_dom"/>
</dbReference>
<dbReference type="WBParaSite" id="SPAL_0001668900.1">
    <property type="protein sequence ID" value="SPAL_0001668900.1"/>
    <property type="gene ID" value="SPAL_0001668900"/>
</dbReference>
<dbReference type="SMART" id="SM00741">
    <property type="entry name" value="SapB"/>
    <property type="match status" value="1"/>
</dbReference>
<feature type="signal peptide" evidence="2">
    <location>
        <begin position="1"/>
        <end position="19"/>
    </location>
</feature>
<proteinExistence type="predicted"/>
<accession>A0A0N5CFQ5</accession>
<organism evidence="4 5">
    <name type="scientific">Strongyloides papillosus</name>
    <name type="common">Intestinal threadworm</name>
    <dbReference type="NCBI Taxonomy" id="174720"/>
    <lineage>
        <taxon>Eukaryota</taxon>
        <taxon>Metazoa</taxon>
        <taxon>Ecdysozoa</taxon>
        <taxon>Nematoda</taxon>
        <taxon>Chromadorea</taxon>
        <taxon>Rhabditida</taxon>
        <taxon>Tylenchina</taxon>
        <taxon>Panagrolaimomorpha</taxon>
        <taxon>Strongyloidoidea</taxon>
        <taxon>Strongyloididae</taxon>
        <taxon>Strongyloides</taxon>
    </lineage>
</organism>
<dbReference type="InterPro" id="IPR011001">
    <property type="entry name" value="Saposin-like"/>
</dbReference>
<sequence length="110" mass="12325">MKFIVPTILLACFVALSASLQTDSRGLLCSACKFLWKEVKKELPVVADYEEKELKAAVINVCSKFTLSIPLLAQLCDNIGDDVITDVYKFILQEDKEINPDKICTHLNEC</sequence>
<name>A0A0N5CFQ5_STREA</name>
<keyword evidence="4" id="KW-1185">Reference proteome</keyword>
<dbReference type="PROSITE" id="PS50015">
    <property type="entry name" value="SAP_B"/>
    <property type="match status" value="1"/>
</dbReference>
<dbReference type="Proteomes" id="UP000046392">
    <property type="component" value="Unplaced"/>
</dbReference>
<feature type="chain" id="PRO_5005895805" evidence="2">
    <location>
        <begin position="20"/>
        <end position="110"/>
    </location>
</feature>
<feature type="domain" description="Saposin B-type" evidence="3">
    <location>
        <begin position="25"/>
        <end position="110"/>
    </location>
</feature>
<evidence type="ECO:0000256" key="2">
    <source>
        <dbReference type="SAM" id="SignalP"/>
    </source>
</evidence>
<keyword evidence="1" id="KW-1015">Disulfide bond</keyword>
<protein>
    <submittedName>
        <fullName evidence="5">Saposin B-type domain-containing protein</fullName>
    </submittedName>
</protein>
<reference evidence="5" key="1">
    <citation type="submission" date="2017-02" db="UniProtKB">
        <authorList>
            <consortium name="WormBaseParasite"/>
        </authorList>
    </citation>
    <scope>IDENTIFICATION</scope>
</reference>
<dbReference type="AlphaFoldDB" id="A0A0N5CFQ5"/>
<evidence type="ECO:0000313" key="4">
    <source>
        <dbReference type="Proteomes" id="UP000046392"/>
    </source>
</evidence>